<protein>
    <submittedName>
        <fullName evidence="13">Similar to ER lumen protein retaining receptor acc. no. P18413</fullName>
    </submittedName>
</protein>
<evidence type="ECO:0000256" key="3">
    <source>
        <dbReference type="ARBA" id="ARBA00022448"/>
    </source>
</evidence>
<dbReference type="AlphaFoldDB" id="U4LS41"/>
<keyword evidence="9 12" id="KW-0472">Membrane</keyword>
<evidence type="ECO:0000256" key="5">
    <source>
        <dbReference type="ARBA" id="ARBA00022824"/>
    </source>
</evidence>
<dbReference type="STRING" id="1076935.U4LS41"/>
<dbReference type="PRINTS" id="PR00660">
    <property type="entry name" value="ERLUMENR"/>
</dbReference>
<organism evidence="13 14">
    <name type="scientific">Pyronema omphalodes (strain CBS 100304)</name>
    <name type="common">Pyronema confluens</name>
    <dbReference type="NCBI Taxonomy" id="1076935"/>
    <lineage>
        <taxon>Eukaryota</taxon>
        <taxon>Fungi</taxon>
        <taxon>Dikarya</taxon>
        <taxon>Ascomycota</taxon>
        <taxon>Pezizomycotina</taxon>
        <taxon>Pezizomycetes</taxon>
        <taxon>Pezizales</taxon>
        <taxon>Pyronemataceae</taxon>
        <taxon>Pyronema</taxon>
    </lineage>
</organism>
<evidence type="ECO:0000256" key="12">
    <source>
        <dbReference type="SAM" id="Phobius"/>
    </source>
</evidence>
<feature type="transmembrane region" description="Helical" evidence="12">
    <location>
        <begin position="65"/>
        <end position="86"/>
    </location>
</feature>
<proteinExistence type="inferred from homology"/>
<evidence type="ECO:0000256" key="9">
    <source>
        <dbReference type="ARBA" id="ARBA00023136"/>
    </source>
</evidence>
<name>U4LS41_PYROM</name>
<feature type="region of interest" description="Disordered" evidence="11">
    <location>
        <begin position="258"/>
        <end position="299"/>
    </location>
</feature>
<dbReference type="EMBL" id="HF936631">
    <property type="protein sequence ID" value="CCX34775.1"/>
    <property type="molecule type" value="Genomic_DNA"/>
</dbReference>
<reference evidence="13 14" key="1">
    <citation type="journal article" date="2013" name="PLoS Genet.">
        <title>The genome and development-dependent transcriptomes of Pyronema confluens: a window into fungal evolution.</title>
        <authorList>
            <person name="Traeger S."/>
            <person name="Altegoer F."/>
            <person name="Freitag M."/>
            <person name="Gabaldon T."/>
            <person name="Kempken F."/>
            <person name="Kumar A."/>
            <person name="Marcet-Houben M."/>
            <person name="Poggeler S."/>
            <person name="Stajich J.E."/>
            <person name="Nowrousian M."/>
        </authorList>
    </citation>
    <scope>NUCLEOTIDE SEQUENCE [LARGE SCALE GENOMIC DNA]</scope>
    <source>
        <strain evidence="14">CBS 100304</strain>
        <tissue evidence="13">Vegetative mycelium</tissue>
    </source>
</reference>
<evidence type="ECO:0000256" key="11">
    <source>
        <dbReference type="SAM" id="MobiDB-lite"/>
    </source>
</evidence>
<keyword evidence="8 12" id="KW-1133">Transmembrane helix</keyword>
<keyword evidence="5" id="KW-0256">Endoplasmic reticulum</keyword>
<evidence type="ECO:0000256" key="4">
    <source>
        <dbReference type="ARBA" id="ARBA00022692"/>
    </source>
</evidence>
<dbReference type="Pfam" id="PF00810">
    <property type="entry name" value="ER_lumen_recept"/>
    <property type="match status" value="1"/>
</dbReference>
<keyword evidence="10 13" id="KW-0675">Receptor</keyword>
<feature type="transmembrane region" description="Helical" evidence="12">
    <location>
        <begin position="191"/>
        <end position="211"/>
    </location>
</feature>
<sequence length="299" mass="33865">MGYNIFRVLADFSHLASKGILIATIHKNKSAEGVSLLTQLLYAIVFISRYLDLLLPYTWSNHYNLLFKLTYIATSLYILFLQYRVFPRSRESETQWKLAGLILAFAVVTAPIFHAIFRDRAYSWSFLDLTRHFSWIVESVAVIPQLVLLAHTSVPTVINSYYLVALGSYRALYIPNWILRYFAADTHLEPAAVIFGVLQTALYIEFAWIYINRQRVKLRNGGGVLDGDEFARGLILGRLIKKEKMGERRVGGGWRGGVSVSADDFEVGGAQESDDDDELQRETDVEQGLIGRREGSSQA</sequence>
<evidence type="ECO:0000256" key="8">
    <source>
        <dbReference type="ARBA" id="ARBA00022989"/>
    </source>
</evidence>
<feature type="transmembrane region" description="Helical" evidence="12">
    <location>
        <begin position="98"/>
        <end position="117"/>
    </location>
</feature>
<dbReference type="GO" id="GO:0016192">
    <property type="term" value="P:vesicle-mediated transport"/>
    <property type="evidence" value="ECO:0007669"/>
    <property type="project" value="UniProtKB-KW"/>
</dbReference>
<evidence type="ECO:0000256" key="10">
    <source>
        <dbReference type="ARBA" id="ARBA00023170"/>
    </source>
</evidence>
<dbReference type="GO" id="GO:0015031">
    <property type="term" value="P:protein transport"/>
    <property type="evidence" value="ECO:0007669"/>
    <property type="project" value="UniProtKB-KW"/>
</dbReference>
<dbReference type="GO" id="GO:0046923">
    <property type="term" value="F:ER retention sequence binding"/>
    <property type="evidence" value="ECO:0007669"/>
    <property type="project" value="InterPro"/>
</dbReference>
<feature type="transmembrane region" description="Helical" evidence="12">
    <location>
        <begin position="36"/>
        <end position="59"/>
    </location>
</feature>
<accession>U4LS41</accession>
<keyword evidence="7" id="KW-0653">Protein transport</keyword>
<dbReference type="eggNOG" id="KOG3106">
    <property type="taxonomic scope" value="Eukaryota"/>
</dbReference>
<keyword evidence="14" id="KW-1185">Reference proteome</keyword>
<dbReference type="Proteomes" id="UP000018144">
    <property type="component" value="Unassembled WGS sequence"/>
</dbReference>
<evidence type="ECO:0000256" key="7">
    <source>
        <dbReference type="ARBA" id="ARBA00022927"/>
    </source>
</evidence>
<keyword evidence="6" id="KW-0931">ER-Golgi transport</keyword>
<evidence type="ECO:0000256" key="1">
    <source>
        <dbReference type="ARBA" id="ARBA00004477"/>
    </source>
</evidence>
<dbReference type="GO" id="GO:0005789">
    <property type="term" value="C:endoplasmic reticulum membrane"/>
    <property type="evidence" value="ECO:0007669"/>
    <property type="project" value="UniProtKB-SubCell"/>
</dbReference>
<comment type="subcellular location">
    <subcellularLocation>
        <location evidence="1">Endoplasmic reticulum membrane</location>
        <topology evidence="1">Multi-pass membrane protein</topology>
    </subcellularLocation>
</comment>
<evidence type="ECO:0000256" key="6">
    <source>
        <dbReference type="ARBA" id="ARBA00022892"/>
    </source>
</evidence>
<dbReference type="OMA" id="CILIWAI"/>
<evidence type="ECO:0000313" key="13">
    <source>
        <dbReference type="EMBL" id="CCX34775.1"/>
    </source>
</evidence>
<keyword evidence="3" id="KW-0813">Transport</keyword>
<feature type="transmembrane region" description="Helical" evidence="12">
    <location>
        <begin position="129"/>
        <end position="149"/>
    </location>
</feature>
<gene>
    <name evidence="13" type="ORF">PCON_04292</name>
</gene>
<dbReference type="InterPro" id="IPR000133">
    <property type="entry name" value="ER_ret_rcpt"/>
</dbReference>
<dbReference type="OrthoDB" id="7694678at2759"/>
<feature type="transmembrane region" description="Helical" evidence="12">
    <location>
        <begin position="161"/>
        <end position="179"/>
    </location>
</feature>
<evidence type="ECO:0000256" key="2">
    <source>
        <dbReference type="ARBA" id="ARBA00010120"/>
    </source>
</evidence>
<evidence type="ECO:0000313" key="14">
    <source>
        <dbReference type="Proteomes" id="UP000018144"/>
    </source>
</evidence>
<keyword evidence="4 12" id="KW-0812">Transmembrane</keyword>
<comment type="similarity">
    <text evidence="2">Belongs to the ERD2 family.</text>
</comment>
<dbReference type="GO" id="GO:0006621">
    <property type="term" value="P:protein retention in ER lumen"/>
    <property type="evidence" value="ECO:0007669"/>
    <property type="project" value="InterPro"/>
</dbReference>
<dbReference type="PANTHER" id="PTHR10585">
    <property type="entry name" value="ER LUMEN PROTEIN RETAINING RECEPTOR"/>
    <property type="match status" value="1"/>
</dbReference>